<keyword evidence="2" id="KW-1185">Reference proteome</keyword>
<dbReference type="HOGENOM" id="CLU_1611148_0_0_1"/>
<accession>F4S7C0</accession>
<organism evidence="2">
    <name type="scientific">Melampsora larici-populina (strain 98AG31 / pathotype 3-4-7)</name>
    <name type="common">Poplar leaf rust fungus</name>
    <dbReference type="NCBI Taxonomy" id="747676"/>
    <lineage>
        <taxon>Eukaryota</taxon>
        <taxon>Fungi</taxon>
        <taxon>Dikarya</taxon>
        <taxon>Basidiomycota</taxon>
        <taxon>Pucciniomycotina</taxon>
        <taxon>Pucciniomycetes</taxon>
        <taxon>Pucciniales</taxon>
        <taxon>Melampsoraceae</taxon>
        <taxon>Melampsora</taxon>
    </lineage>
</organism>
<dbReference type="KEGG" id="mlr:MELLADRAFT_112707"/>
<dbReference type="RefSeq" id="XP_007417271.1">
    <property type="nucleotide sequence ID" value="XM_007417209.1"/>
</dbReference>
<dbReference type="VEuPathDB" id="FungiDB:MELLADRAFT_112707"/>
<sequence>MISGVEFDSDERMFDGTLDCSASKVGHGSILLTFGSEISLDGCDFNPGKILSRNIKEVAFKACFFSISQTIAPLLLFKYERKIARRALGFNFEDGPGASSDLTPVASSFSCEYDTTGFKSRDEISRVDDSLRGFLRRDEEPGVRPEDEGGSFSPVVDVGLAMTRF</sequence>
<dbReference type="EMBL" id="GL883158">
    <property type="protein sequence ID" value="EGF99494.1"/>
    <property type="molecule type" value="Genomic_DNA"/>
</dbReference>
<gene>
    <name evidence="1" type="ORF">MELLADRAFT_112707</name>
</gene>
<evidence type="ECO:0000313" key="1">
    <source>
        <dbReference type="EMBL" id="EGF99494.1"/>
    </source>
</evidence>
<name>F4S7C0_MELLP</name>
<dbReference type="GeneID" id="18924765"/>
<evidence type="ECO:0000313" key="2">
    <source>
        <dbReference type="Proteomes" id="UP000001072"/>
    </source>
</evidence>
<reference evidence="2" key="1">
    <citation type="journal article" date="2011" name="Proc. Natl. Acad. Sci. U.S.A.">
        <title>Obligate biotrophy features unraveled by the genomic analysis of rust fungi.</title>
        <authorList>
            <person name="Duplessis S."/>
            <person name="Cuomo C.A."/>
            <person name="Lin Y.-C."/>
            <person name="Aerts A."/>
            <person name="Tisserant E."/>
            <person name="Veneault-Fourrey C."/>
            <person name="Joly D.L."/>
            <person name="Hacquard S."/>
            <person name="Amselem J."/>
            <person name="Cantarel B.L."/>
            <person name="Chiu R."/>
            <person name="Coutinho P.M."/>
            <person name="Feau N."/>
            <person name="Field M."/>
            <person name="Frey P."/>
            <person name="Gelhaye E."/>
            <person name="Goldberg J."/>
            <person name="Grabherr M.G."/>
            <person name="Kodira C.D."/>
            <person name="Kohler A."/>
            <person name="Kuees U."/>
            <person name="Lindquist E.A."/>
            <person name="Lucas S.M."/>
            <person name="Mago R."/>
            <person name="Mauceli E."/>
            <person name="Morin E."/>
            <person name="Murat C."/>
            <person name="Pangilinan J.L."/>
            <person name="Park R."/>
            <person name="Pearson M."/>
            <person name="Quesneville H."/>
            <person name="Rouhier N."/>
            <person name="Sakthikumar S."/>
            <person name="Salamov A.A."/>
            <person name="Schmutz J."/>
            <person name="Selles B."/>
            <person name="Shapiro H."/>
            <person name="Tanguay P."/>
            <person name="Tuskan G.A."/>
            <person name="Henrissat B."/>
            <person name="Van de Peer Y."/>
            <person name="Rouze P."/>
            <person name="Ellis J.G."/>
            <person name="Dodds P.N."/>
            <person name="Schein J.E."/>
            <person name="Zhong S."/>
            <person name="Hamelin R.C."/>
            <person name="Grigoriev I.V."/>
            <person name="Szabo L.J."/>
            <person name="Martin F."/>
        </authorList>
    </citation>
    <scope>NUCLEOTIDE SEQUENCE [LARGE SCALE GENOMIC DNA]</scope>
    <source>
        <strain evidence="2">98AG31 / pathotype 3-4-7</strain>
    </source>
</reference>
<dbReference type="Proteomes" id="UP000001072">
    <property type="component" value="Unassembled WGS sequence"/>
</dbReference>
<protein>
    <submittedName>
        <fullName evidence="1">Uncharacterized protein</fullName>
    </submittedName>
</protein>
<dbReference type="InParanoid" id="F4S7C0"/>
<dbReference type="AlphaFoldDB" id="F4S7C0"/>
<proteinExistence type="predicted"/>